<dbReference type="Pfam" id="PF00743">
    <property type="entry name" value="FMO-like"/>
    <property type="match status" value="2"/>
</dbReference>
<keyword evidence="3" id="KW-0274">FAD</keyword>
<comment type="caution">
    <text evidence="6">The sequence shown here is derived from an EMBL/GenBank/DDBJ whole genome shotgun (WGS) entry which is preliminary data.</text>
</comment>
<comment type="similarity">
    <text evidence="1">Belongs to the FMO family.</text>
</comment>
<keyword evidence="5" id="KW-0560">Oxidoreductase</keyword>
<dbReference type="InterPro" id="IPR000960">
    <property type="entry name" value="Flavin_mOase"/>
</dbReference>
<proteinExistence type="inferred from homology"/>
<dbReference type="PIRSF" id="PIRSF000332">
    <property type="entry name" value="FMO"/>
    <property type="match status" value="1"/>
</dbReference>
<dbReference type="PRINTS" id="PR00419">
    <property type="entry name" value="ADXRDTASE"/>
</dbReference>
<evidence type="ECO:0000256" key="2">
    <source>
        <dbReference type="ARBA" id="ARBA00022630"/>
    </source>
</evidence>
<dbReference type="InterPro" id="IPR050346">
    <property type="entry name" value="FMO-like"/>
</dbReference>
<evidence type="ECO:0000256" key="4">
    <source>
        <dbReference type="ARBA" id="ARBA00022857"/>
    </source>
</evidence>
<evidence type="ECO:0000313" key="6">
    <source>
        <dbReference type="EMBL" id="TKX22596.1"/>
    </source>
</evidence>
<evidence type="ECO:0000256" key="3">
    <source>
        <dbReference type="ARBA" id="ARBA00022827"/>
    </source>
</evidence>
<dbReference type="SUPFAM" id="SSF51905">
    <property type="entry name" value="FAD/NAD(P)-binding domain"/>
    <property type="match status" value="2"/>
</dbReference>
<dbReference type="InterPro" id="IPR036188">
    <property type="entry name" value="FAD/NAD-bd_sf"/>
</dbReference>
<evidence type="ECO:0000313" key="7">
    <source>
        <dbReference type="Proteomes" id="UP000308133"/>
    </source>
</evidence>
<protein>
    <submittedName>
        <fullName evidence="6">Flavin-containing monooxygenase-like protein</fullName>
    </submittedName>
</protein>
<accession>A0A4U7B1K7</accession>
<evidence type="ECO:0000256" key="5">
    <source>
        <dbReference type="ARBA" id="ARBA00023002"/>
    </source>
</evidence>
<gene>
    <name evidence="6" type="ORF">C1H76_5379</name>
</gene>
<dbReference type="EMBL" id="PTQR01000066">
    <property type="protein sequence ID" value="TKX22596.1"/>
    <property type="molecule type" value="Genomic_DNA"/>
</dbReference>
<evidence type="ECO:0000256" key="1">
    <source>
        <dbReference type="ARBA" id="ARBA00009183"/>
    </source>
</evidence>
<dbReference type="GO" id="GO:0050661">
    <property type="term" value="F:NADP binding"/>
    <property type="evidence" value="ECO:0007669"/>
    <property type="project" value="InterPro"/>
</dbReference>
<reference evidence="6 7" key="1">
    <citation type="submission" date="2018-02" db="EMBL/GenBank/DDBJ databases">
        <title>Draft genome sequences of Elsinoe sp., causing black scab on jojoba.</title>
        <authorList>
            <person name="Stodart B."/>
            <person name="Jeffress S."/>
            <person name="Ash G."/>
            <person name="Arun Chinnappa K."/>
        </authorList>
    </citation>
    <scope>NUCLEOTIDE SEQUENCE [LARGE SCALE GENOMIC DNA]</scope>
    <source>
        <strain evidence="6 7">Hillstone_2</strain>
    </source>
</reference>
<organism evidence="6 7">
    <name type="scientific">Elsinoe australis</name>
    <dbReference type="NCBI Taxonomy" id="40998"/>
    <lineage>
        <taxon>Eukaryota</taxon>
        <taxon>Fungi</taxon>
        <taxon>Dikarya</taxon>
        <taxon>Ascomycota</taxon>
        <taxon>Pezizomycotina</taxon>
        <taxon>Dothideomycetes</taxon>
        <taxon>Dothideomycetidae</taxon>
        <taxon>Myriangiales</taxon>
        <taxon>Elsinoaceae</taxon>
        <taxon>Elsinoe</taxon>
    </lineage>
</organism>
<keyword evidence="6" id="KW-0503">Monooxygenase</keyword>
<dbReference type="AlphaFoldDB" id="A0A4U7B1K7"/>
<sequence length="530" mass="58544">MDSQMTNIRKVAVIGAGVSGVAAAIHLKKAGLSVTVFERTDRAGGVWVFNEKKPKEPQYPSIRPSVGDCDDDILEQVIARQGRPDANEAETILALEELERLHAPPAAAYQGLKNNVSTVEMEMQSHAWKPGTEEFVPHHDLAEYISDAAAANGVLPDIQFRTRVSKLSKRDGSWVVDLIRLKTATTGDELGRNDSHLDLREPVNQQSGAQLQQSQEVFDAVVIAVGHYHACNVPDIPGLSAWKAAYPERIFHSKGYRHPEEFRGKNVLLVGAGVSSTDIAKEISPMAKNVYQVSRGGQYDIPASFLPPSVYRIGPIQSFDTLDSDVKSAEGGIPGTVTLASGQRLCNLDTVILCTGYHVSLPFLRDYHADGVRSEDADDRVLVTDGQQTHNLHKDIFYIEDPTLSFVGVPYHVATFSLFEFQAMALAAIWSGRASLPSREEMRAEYRARIQRKGAGRTFHSLKAEGDEIAYVNELVQMVNGHDRSQTWMTGHSARWHKAYKVRLDRLKAMKLGTYVGTTTSRPEMQILCP</sequence>
<dbReference type="PANTHER" id="PTHR23023">
    <property type="entry name" value="DIMETHYLANILINE MONOOXYGENASE"/>
    <property type="match status" value="1"/>
</dbReference>
<name>A0A4U7B1K7_9PEZI</name>
<dbReference type="InterPro" id="IPR020946">
    <property type="entry name" value="Flavin_mOase-like"/>
</dbReference>
<dbReference type="Pfam" id="PF13450">
    <property type="entry name" value="NAD_binding_8"/>
    <property type="match status" value="1"/>
</dbReference>
<keyword evidence="4" id="KW-0521">NADP</keyword>
<dbReference type="Proteomes" id="UP000308133">
    <property type="component" value="Unassembled WGS sequence"/>
</dbReference>
<dbReference type="Gene3D" id="3.50.50.60">
    <property type="entry name" value="FAD/NAD(P)-binding domain"/>
    <property type="match status" value="2"/>
</dbReference>
<dbReference type="GO" id="GO:0050660">
    <property type="term" value="F:flavin adenine dinucleotide binding"/>
    <property type="evidence" value="ECO:0007669"/>
    <property type="project" value="InterPro"/>
</dbReference>
<keyword evidence="2" id="KW-0285">Flavoprotein</keyword>
<dbReference type="GO" id="GO:0004499">
    <property type="term" value="F:N,N-dimethylaniline monooxygenase activity"/>
    <property type="evidence" value="ECO:0007669"/>
    <property type="project" value="InterPro"/>
</dbReference>